<keyword evidence="4 8" id="KW-1133">Transmembrane helix</keyword>
<dbReference type="PANTHER" id="PTHR12560:SF0">
    <property type="entry name" value="LD18904P"/>
    <property type="match status" value="1"/>
</dbReference>
<dbReference type="GO" id="GO:0046513">
    <property type="term" value="P:ceramide biosynthetic process"/>
    <property type="evidence" value="ECO:0007669"/>
    <property type="project" value="InterPro"/>
</dbReference>
<dbReference type="GO" id="GO:0016020">
    <property type="term" value="C:membrane"/>
    <property type="evidence" value="ECO:0007669"/>
    <property type="project" value="UniProtKB-SubCell"/>
</dbReference>
<keyword evidence="11" id="KW-1185">Reference proteome</keyword>
<dbReference type="Pfam" id="PF03798">
    <property type="entry name" value="TRAM_LAG1_CLN8"/>
    <property type="match status" value="1"/>
</dbReference>
<evidence type="ECO:0000313" key="10">
    <source>
        <dbReference type="EMBL" id="KAK3331254.1"/>
    </source>
</evidence>
<evidence type="ECO:0000256" key="7">
    <source>
        <dbReference type="SAM" id="MobiDB-lite"/>
    </source>
</evidence>
<feature type="transmembrane region" description="Helical" evidence="8">
    <location>
        <begin position="377"/>
        <end position="398"/>
    </location>
</feature>
<dbReference type="PANTHER" id="PTHR12560">
    <property type="entry name" value="LONGEVITY ASSURANCE FACTOR 1 LAG1"/>
    <property type="match status" value="1"/>
</dbReference>
<comment type="caution">
    <text evidence="10">The sequence shown here is derived from an EMBL/GenBank/DDBJ whole genome shotgun (WGS) entry which is preliminary data.</text>
</comment>
<feature type="compositionally biased region" description="Acidic residues" evidence="7">
    <location>
        <begin position="414"/>
        <end position="444"/>
    </location>
</feature>
<dbReference type="AlphaFoldDB" id="A0AAE0IU23"/>
<reference evidence="10" key="1">
    <citation type="journal article" date="2023" name="Mol. Phylogenet. Evol.">
        <title>Genome-scale phylogeny and comparative genomics of the fungal order Sordariales.</title>
        <authorList>
            <person name="Hensen N."/>
            <person name="Bonometti L."/>
            <person name="Westerberg I."/>
            <person name="Brannstrom I.O."/>
            <person name="Guillou S."/>
            <person name="Cros-Aarteil S."/>
            <person name="Calhoun S."/>
            <person name="Haridas S."/>
            <person name="Kuo A."/>
            <person name="Mondo S."/>
            <person name="Pangilinan J."/>
            <person name="Riley R."/>
            <person name="LaButti K."/>
            <person name="Andreopoulos B."/>
            <person name="Lipzen A."/>
            <person name="Chen C."/>
            <person name="Yan M."/>
            <person name="Daum C."/>
            <person name="Ng V."/>
            <person name="Clum A."/>
            <person name="Steindorff A."/>
            <person name="Ohm R.A."/>
            <person name="Martin F."/>
            <person name="Silar P."/>
            <person name="Natvig D.O."/>
            <person name="Lalanne C."/>
            <person name="Gautier V."/>
            <person name="Ament-Velasquez S.L."/>
            <person name="Kruys A."/>
            <person name="Hutchinson M.I."/>
            <person name="Powell A.J."/>
            <person name="Barry K."/>
            <person name="Miller A.N."/>
            <person name="Grigoriev I.V."/>
            <person name="Debuchy R."/>
            <person name="Gladieux P."/>
            <person name="Hiltunen Thoren M."/>
            <person name="Johannesson H."/>
        </authorList>
    </citation>
    <scope>NUCLEOTIDE SEQUENCE</scope>
    <source>
        <strain evidence="10">CBS 118394</strain>
    </source>
</reference>
<evidence type="ECO:0000313" key="11">
    <source>
        <dbReference type="Proteomes" id="UP001283341"/>
    </source>
</evidence>
<reference evidence="10" key="2">
    <citation type="submission" date="2023-06" db="EMBL/GenBank/DDBJ databases">
        <authorList>
            <consortium name="Lawrence Berkeley National Laboratory"/>
            <person name="Haridas S."/>
            <person name="Hensen N."/>
            <person name="Bonometti L."/>
            <person name="Westerberg I."/>
            <person name="Brannstrom I.O."/>
            <person name="Guillou S."/>
            <person name="Cros-Aarteil S."/>
            <person name="Calhoun S."/>
            <person name="Kuo A."/>
            <person name="Mondo S."/>
            <person name="Pangilinan J."/>
            <person name="Riley R."/>
            <person name="Labutti K."/>
            <person name="Andreopoulos B."/>
            <person name="Lipzen A."/>
            <person name="Chen C."/>
            <person name="Yanf M."/>
            <person name="Daum C."/>
            <person name="Ng V."/>
            <person name="Clum A."/>
            <person name="Steindorff A."/>
            <person name="Ohm R."/>
            <person name="Martin F."/>
            <person name="Silar P."/>
            <person name="Natvig D."/>
            <person name="Lalanne C."/>
            <person name="Gautier V."/>
            <person name="Ament-Velasquez S.L."/>
            <person name="Kruys A."/>
            <person name="Hutchinson M.I."/>
            <person name="Powell A.J."/>
            <person name="Barry K."/>
            <person name="Miller A.N."/>
            <person name="Grigoriev I.V."/>
            <person name="Debuchy R."/>
            <person name="Gladieux P."/>
            <person name="Thoren M.H."/>
            <person name="Johannesson H."/>
        </authorList>
    </citation>
    <scope>NUCLEOTIDE SEQUENCE</scope>
    <source>
        <strain evidence="10">CBS 118394</strain>
    </source>
</reference>
<dbReference type="PROSITE" id="PS50922">
    <property type="entry name" value="TLC"/>
    <property type="match status" value="1"/>
</dbReference>
<feature type="transmembrane region" description="Helical" evidence="8">
    <location>
        <begin position="217"/>
        <end position="235"/>
    </location>
</feature>
<evidence type="ECO:0000256" key="2">
    <source>
        <dbReference type="ARBA" id="ARBA00009808"/>
    </source>
</evidence>
<dbReference type="EMBL" id="JAUEDM010000001">
    <property type="protein sequence ID" value="KAK3331254.1"/>
    <property type="molecule type" value="Genomic_DNA"/>
</dbReference>
<evidence type="ECO:0000256" key="5">
    <source>
        <dbReference type="ARBA" id="ARBA00023136"/>
    </source>
</evidence>
<protein>
    <submittedName>
        <fullName evidence="10">TLC domain-containing protein</fullName>
    </submittedName>
</protein>
<keyword evidence="3 6" id="KW-0812">Transmembrane</keyword>
<feature type="transmembrane region" description="Helical" evidence="8">
    <location>
        <begin position="296"/>
        <end position="315"/>
    </location>
</feature>
<sequence length="488" mass="55623">MGNDPLAPVPAPVPNDGAAVVTAITPTTSSPRTAKPLSSGKKEIITGPVYLSGSSNVVAVRRRKRPADTPMEQLTRWFVKNQIGFSFNLLALLFLAHGMPRARAHTSKYFMLSYYNPNSGKYGIGYDDVYLVAFCVTLFTLLRASVMEYILAPFAKSQRISKAKDVTRFSEQAWLFVYYCVFWTLGVYIYCTSPYFLNLHELWTSWPSREMSGVMKAYFLAQLAFWMQQLLVINIEARRKDHWQMFTHHIATICLMYAAYRYGHTRVGNVILMLMDIGDLILPLAKCIKYLGYTTLCDYMFGLFMLSWFVARHIFYNHVCYSVWAHTPGIMTVGCFSGPDDNISGPFEPSESNGAWYLLEPLWDSEGLVCYNEKVKWTFLSMLLFLQALTIMWFTLIIRVALKVISGSGAEDTRSDDEADDLDDEEEFEYEEPQPLEEEVGVEDLDLKNWERRTGVKRQTSAATGVSLPGHSDRKELLNRIGCEKQID</sequence>
<feature type="domain" description="TLC" evidence="9">
    <location>
        <begin position="164"/>
        <end position="406"/>
    </location>
</feature>
<feature type="transmembrane region" description="Helical" evidence="8">
    <location>
        <begin position="83"/>
        <end position="100"/>
    </location>
</feature>
<dbReference type="Proteomes" id="UP001283341">
    <property type="component" value="Unassembled WGS sequence"/>
</dbReference>
<evidence type="ECO:0000256" key="8">
    <source>
        <dbReference type="SAM" id="Phobius"/>
    </source>
</evidence>
<evidence type="ECO:0000256" key="1">
    <source>
        <dbReference type="ARBA" id="ARBA00004141"/>
    </source>
</evidence>
<comment type="subcellular location">
    <subcellularLocation>
        <location evidence="1">Membrane</location>
        <topology evidence="1">Multi-pass membrane protein</topology>
    </subcellularLocation>
</comment>
<dbReference type="InterPro" id="IPR006634">
    <property type="entry name" value="TLC-dom"/>
</dbReference>
<feature type="transmembrane region" description="Helical" evidence="8">
    <location>
        <begin position="173"/>
        <end position="197"/>
    </location>
</feature>
<evidence type="ECO:0000259" key="9">
    <source>
        <dbReference type="PROSITE" id="PS50922"/>
    </source>
</evidence>
<name>A0AAE0IU23_9PEZI</name>
<keyword evidence="5 6" id="KW-0472">Membrane</keyword>
<evidence type="ECO:0000256" key="6">
    <source>
        <dbReference type="PROSITE-ProRule" id="PRU00205"/>
    </source>
</evidence>
<feature type="region of interest" description="Disordered" evidence="7">
    <location>
        <begin position="410"/>
        <end position="447"/>
    </location>
</feature>
<dbReference type="InterPro" id="IPR016439">
    <property type="entry name" value="Lag1/Lac1-like"/>
</dbReference>
<accession>A0AAE0IU23</accession>
<comment type="similarity">
    <text evidence="2">Belongs to the sphingosine N-acyltransferase family.</text>
</comment>
<evidence type="ECO:0000256" key="3">
    <source>
        <dbReference type="ARBA" id="ARBA00022692"/>
    </source>
</evidence>
<organism evidence="10 11">
    <name type="scientific">Apodospora peruviana</name>
    <dbReference type="NCBI Taxonomy" id="516989"/>
    <lineage>
        <taxon>Eukaryota</taxon>
        <taxon>Fungi</taxon>
        <taxon>Dikarya</taxon>
        <taxon>Ascomycota</taxon>
        <taxon>Pezizomycotina</taxon>
        <taxon>Sordariomycetes</taxon>
        <taxon>Sordariomycetidae</taxon>
        <taxon>Sordariales</taxon>
        <taxon>Lasiosphaeriaceae</taxon>
        <taxon>Apodospora</taxon>
    </lineage>
</organism>
<gene>
    <name evidence="10" type="ORF">B0H66DRAFT_93942</name>
</gene>
<evidence type="ECO:0000256" key="4">
    <source>
        <dbReference type="ARBA" id="ARBA00022989"/>
    </source>
</evidence>
<proteinExistence type="inferred from homology"/>
<feature type="transmembrane region" description="Helical" evidence="8">
    <location>
        <begin position="129"/>
        <end position="152"/>
    </location>
</feature>
<dbReference type="SMART" id="SM00724">
    <property type="entry name" value="TLC"/>
    <property type="match status" value="1"/>
</dbReference>
<dbReference type="GO" id="GO:0050291">
    <property type="term" value="F:sphingosine N-acyltransferase activity"/>
    <property type="evidence" value="ECO:0007669"/>
    <property type="project" value="InterPro"/>
</dbReference>